<dbReference type="WBParaSite" id="SVE_1702400.1">
    <property type="protein sequence ID" value="SVE_1702400.1"/>
    <property type="gene ID" value="SVE_1702400"/>
</dbReference>
<evidence type="ECO:0000256" key="1">
    <source>
        <dbReference type="SAM" id="MobiDB-lite"/>
    </source>
</evidence>
<reference evidence="3" key="1">
    <citation type="submission" date="2014-07" db="EMBL/GenBank/DDBJ databases">
        <authorList>
            <person name="Martin A.A"/>
            <person name="De Silva N."/>
        </authorList>
    </citation>
    <scope>NUCLEOTIDE SEQUENCE</scope>
</reference>
<dbReference type="STRING" id="75913.A0A0K0FX53"/>
<keyword evidence="3" id="KW-1185">Reference proteome</keyword>
<accession>A0A0K0FX53</accession>
<sequence length="295" mass="34030">MDDDFYNHRYKPIFVKGSISSNLGKSKSINDFDFSSDSLEGYGFYSCILDDSMTNKLIKPSQFLILPEIKIIIKEDKTETYEILPIVFSCKKVISEHIEDIVLSQTIVMYDNVTNIYNIGENKEHFEDRSKDIVFKLENKVDKLIMKCIYKIFQIDFATIEKTYQLISNFTHNDTKTYPEDEVKKNVSELSTSSSKSNDTSIIIIVSLLIFFLLFVTVFVFIVVSKKKKKRLDKPNRTKLISSTERSLNNSKSSSPVIPNPSKNPDTLNNKKRRIRIKITALPTESTTKKNISHF</sequence>
<dbReference type="Proteomes" id="UP000035680">
    <property type="component" value="Unassembled WGS sequence"/>
</dbReference>
<protein>
    <submittedName>
        <fullName evidence="4">Peptidase S72 domain-containing protein</fullName>
    </submittedName>
</protein>
<keyword evidence="2" id="KW-0812">Transmembrane</keyword>
<feature type="compositionally biased region" description="Polar residues" evidence="1">
    <location>
        <begin position="243"/>
        <end position="268"/>
    </location>
</feature>
<feature type="transmembrane region" description="Helical" evidence="2">
    <location>
        <begin position="202"/>
        <end position="224"/>
    </location>
</feature>
<organism evidence="3 4">
    <name type="scientific">Strongyloides venezuelensis</name>
    <name type="common">Threadworm</name>
    <dbReference type="NCBI Taxonomy" id="75913"/>
    <lineage>
        <taxon>Eukaryota</taxon>
        <taxon>Metazoa</taxon>
        <taxon>Ecdysozoa</taxon>
        <taxon>Nematoda</taxon>
        <taxon>Chromadorea</taxon>
        <taxon>Rhabditida</taxon>
        <taxon>Tylenchina</taxon>
        <taxon>Panagrolaimomorpha</taxon>
        <taxon>Strongyloidoidea</taxon>
        <taxon>Strongyloididae</taxon>
        <taxon>Strongyloides</taxon>
    </lineage>
</organism>
<dbReference type="AlphaFoldDB" id="A0A0K0FX53"/>
<keyword evidence="2" id="KW-1133">Transmembrane helix</keyword>
<evidence type="ECO:0000256" key="2">
    <source>
        <dbReference type="SAM" id="Phobius"/>
    </source>
</evidence>
<evidence type="ECO:0000313" key="3">
    <source>
        <dbReference type="Proteomes" id="UP000035680"/>
    </source>
</evidence>
<feature type="region of interest" description="Disordered" evidence="1">
    <location>
        <begin position="243"/>
        <end position="270"/>
    </location>
</feature>
<keyword evidence="2" id="KW-0472">Membrane</keyword>
<evidence type="ECO:0000313" key="4">
    <source>
        <dbReference type="WBParaSite" id="SVE_1702400.1"/>
    </source>
</evidence>
<reference evidence="4" key="2">
    <citation type="submission" date="2015-08" db="UniProtKB">
        <authorList>
            <consortium name="WormBaseParasite"/>
        </authorList>
    </citation>
    <scope>IDENTIFICATION</scope>
</reference>
<proteinExistence type="predicted"/>
<name>A0A0K0FX53_STRVS</name>